<keyword evidence="2" id="KW-0695">RNA-directed DNA polymerase</keyword>
<evidence type="ECO:0000313" key="3">
    <source>
        <dbReference type="Proteomes" id="UP000218765"/>
    </source>
</evidence>
<dbReference type="Gene3D" id="3.60.110.10">
    <property type="entry name" value="Carbon-nitrogen hydrolase"/>
    <property type="match status" value="1"/>
</dbReference>
<dbReference type="PANTHER" id="PTHR34047">
    <property type="entry name" value="NUCLEAR INTRON MATURASE 1, MITOCHONDRIAL-RELATED"/>
    <property type="match status" value="1"/>
</dbReference>
<dbReference type="Proteomes" id="UP000218765">
    <property type="component" value="Chromosome"/>
</dbReference>
<dbReference type="KEGG" id="ttc:FOKN1_2233"/>
<dbReference type="SUPFAM" id="SSF56317">
    <property type="entry name" value="Carbon-nitrogen hydrolase"/>
    <property type="match status" value="1"/>
</dbReference>
<dbReference type="InterPro" id="IPR036526">
    <property type="entry name" value="C-N_Hydrolase_sf"/>
</dbReference>
<keyword evidence="2" id="KW-0548">Nucleotidyltransferase</keyword>
<proteinExistence type="inferred from homology"/>
<gene>
    <name evidence="2" type="ORF">FOKN1_2233</name>
</gene>
<name>A0A1Z4VSK2_9GAMM</name>
<dbReference type="PANTHER" id="PTHR34047:SF8">
    <property type="entry name" value="PROTEIN YKFC"/>
    <property type="match status" value="1"/>
</dbReference>
<dbReference type="EMBL" id="AP018052">
    <property type="protein sequence ID" value="BAZ94610.1"/>
    <property type="molecule type" value="Genomic_DNA"/>
</dbReference>
<evidence type="ECO:0000313" key="2">
    <source>
        <dbReference type="EMBL" id="BAZ94610.1"/>
    </source>
</evidence>
<evidence type="ECO:0000256" key="1">
    <source>
        <dbReference type="ARBA" id="ARBA00034120"/>
    </source>
</evidence>
<dbReference type="OrthoDB" id="9793236at2"/>
<dbReference type="InterPro" id="IPR051083">
    <property type="entry name" value="GrpII_Intron_Splice-Mob/Def"/>
</dbReference>
<reference evidence="2 3" key="1">
    <citation type="submission" date="2017-05" db="EMBL/GenBank/DDBJ databases">
        <title>Thiocyanate degradation by Thiohalobacter thiocyanaticus FOKN1.</title>
        <authorList>
            <person name="Oshiki M."/>
            <person name="Fukushima T."/>
            <person name="Kawano S."/>
            <person name="Nakagawa J."/>
        </authorList>
    </citation>
    <scope>NUCLEOTIDE SEQUENCE [LARGE SCALE GENOMIC DNA]</scope>
    <source>
        <strain evidence="2 3">FOKN1</strain>
    </source>
</reference>
<accession>A0A1Z4VSK2</accession>
<comment type="similarity">
    <text evidence="1">Belongs to the bacterial reverse transcriptase family.</text>
</comment>
<dbReference type="GO" id="GO:0003964">
    <property type="term" value="F:RNA-directed DNA polymerase activity"/>
    <property type="evidence" value="ECO:0007669"/>
    <property type="project" value="UniProtKB-KW"/>
</dbReference>
<dbReference type="RefSeq" id="WP_096366682.1">
    <property type="nucleotide sequence ID" value="NZ_AP018052.1"/>
</dbReference>
<keyword evidence="2" id="KW-0808">Transferase</keyword>
<sequence length="1236" mass="139659">MKLIADKYRKLKPTLEHLADSVVMAQAWKKTHAYMRTHNWYADTLALDISALGLEANAKSWADDIRLVDVCPYPVELIPAAKSEKWVIDEKHGWLAESRLDDEAAKVRLNKPPIRPLAHLSIRDQTWATAAMLCLADVVETAQGDCDNSNPFEARNNKVYSYGNRLMCDWRDDQAWFRWGNGETYRKFFTDYQAFLKRPVAIGRSVALNQTDEEHVFIVSLDLSKFYDCIDRKLLSERLQKLAREFYEEELDSEFWSALGRIFDWRWRDKDHQVAESLSVKLGNGLPQGLVAAGFFANAYLHEFDAAIGKQIGKSLPNNTGVVLHDYCRYVDDIRLVFSLDVDIDSEFLGDKVNHWVCEKLHKFGGESLELNEGKTQVTTLSDLDNKGTLSERIRSLQEDISGPADRDTLDSVMGVLEGLLTLKTDDIPVMTEMTKDNALLKLAKFDHDVRHDTLKRFAANRLEAVMRNKRKIAGEVLDTGVTPLDNESELLAKKLIWAWMQDPSLALVLRKALEIFPSPLLAEPVFEAIFRRTNFGGGDSDAITAAQAEYLLADLFRSCVDFHGYFQRIDYPSTSDPDAMLDLATRYAQRTIAATSVPGFVERQALLLLAVMQKPVRRQESDGSIQRMLHTILAGSAMKLHRQNLALYEVAAQITGNNDSVASLLAEQMDVVDLPLKRRVLEDFALRGGDFWISLWRRLKRQKTNKELLDEFQWAIPVTSGGVPSPNVQQRLSKIIVSDNNGFIHEAGLLKLVLALIDGIRCDRLALGIAPDKLIIGQVQAKKSDWAELWRPEVSLKSTAKSIHNTDPRFDTPSWINSEISDSAEIYWIGMILRAAVVGSNDFTSNRWKKSKIVGYKGLRTGWFKRRMGMMHAPESLVGEYATVTDWVAELIRKCLQWPGFESTHVVHDDIRLIEDLDSLQASVETRLGVLNDTYCYASDMPGLITNVQRPRESAAREFRLVTVQQLLPKGSDFSKADPELNSTLIKNTNREHVARLCRITYKTLAAKIHADNNGDRPFSDLIVFPELGVHLDDLDLLKQLADKTRSMILAGMVFTERNGKLVNLARWLIPDYRITGRQWIVRDQGKLFPTDNEIDLGVSPERPCQHIIEVDGFDEGPFRITASICYDATDLKLASDLKGKSELFVILAHNKDVTTFDTMASALHYHMYQHVALVNKGEFGGSTIQAPYKQPYERLISHAHGTDQISINVADLDLAAFKRKASTKLKEIKTQPAG</sequence>
<protein>
    <submittedName>
        <fullName evidence="2">Retron-type reverse transcriptase</fullName>
    </submittedName>
</protein>
<organism evidence="2 3">
    <name type="scientific">Thiohalobacter thiocyanaticus</name>
    <dbReference type="NCBI Taxonomy" id="585455"/>
    <lineage>
        <taxon>Bacteria</taxon>
        <taxon>Pseudomonadati</taxon>
        <taxon>Pseudomonadota</taxon>
        <taxon>Gammaproteobacteria</taxon>
        <taxon>Thiohalobacterales</taxon>
        <taxon>Thiohalobacteraceae</taxon>
        <taxon>Thiohalobacter</taxon>
    </lineage>
</organism>
<keyword evidence="3" id="KW-1185">Reference proteome</keyword>
<dbReference type="CDD" id="cd01646">
    <property type="entry name" value="RT_Bac_retron_I"/>
    <property type="match status" value="1"/>
</dbReference>
<dbReference type="AlphaFoldDB" id="A0A1Z4VSK2"/>